<dbReference type="InParanoid" id="A0A0C3D1U8"/>
<dbReference type="AlphaFoldDB" id="A0A0C3D1U8"/>
<dbReference type="HOGENOM" id="CLU_2135031_0_0_1"/>
<dbReference type="Proteomes" id="UP000053989">
    <property type="component" value="Unassembled WGS sequence"/>
</dbReference>
<reference evidence="2 3" key="1">
    <citation type="submission" date="2014-04" db="EMBL/GenBank/DDBJ databases">
        <authorList>
            <consortium name="DOE Joint Genome Institute"/>
            <person name="Kuo A."/>
            <person name="Kohler A."/>
            <person name="Nagy L.G."/>
            <person name="Floudas D."/>
            <person name="Copeland A."/>
            <person name="Barry K.W."/>
            <person name="Cichocki N."/>
            <person name="Veneault-Fourrey C."/>
            <person name="LaButti K."/>
            <person name="Lindquist E.A."/>
            <person name="Lipzen A."/>
            <person name="Lundell T."/>
            <person name="Morin E."/>
            <person name="Murat C."/>
            <person name="Sun H."/>
            <person name="Tunlid A."/>
            <person name="Henrissat B."/>
            <person name="Grigoriev I.V."/>
            <person name="Hibbett D.S."/>
            <person name="Martin F."/>
            <person name="Nordberg H.P."/>
            <person name="Cantor M.N."/>
            <person name="Hua S.X."/>
        </authorList>
    </citation>
    <scope>NUCLEOTIDE SEQUENCE [LARGE SCALE GENOMIC DNA]</scope>
    <source>
        <strain evidence="2 3">Foug A</strain>
    </source>
</reference>
<name>A0A0C3D1U8_9AGAM</name>
<reference evidence="3" key="2">
    <citation type="submission" date="2015-01" db="EMBL/GenBank/DDBJ databases">
        <title>Evolutionary Origins and Diversification of the Mycorrhizal Mutualists.</title>
        <authorList>
            <consortium name="DOE Joint Genome Institute"/>
            <consortium name="Mycorrhizal Genomics Consortium"/>
            <person name="Kohler A."/>
            <person name="Kuo A."/>
            <person name="Nagy L.G."/>
            <person name="Floudas D."/>
            <person name="Copeland A."/>
            <person name="Barry K.W."/>
            <person name="Cichocki N."/>
            <person name="Veneault-Fourrey C."/>
            <person name="LaButti K."/>
            <person name="Lindquist E.A."/>
            <person name="Lipzen A."/>
            <person name="Lundell T."/>
            <person name="Morin E."/>
            <person name="Murat C."/>
            <person name="Riley R."/>
            <person name="Ohm R."/>
            <person name="Sun H."/>
            <person name="Tunlid A."/>
            <person name="Henrissat B."/>
            <person name="Grigoriev I.V."/>
            <person name="Hibbett D.S."/>
            <person name="Martin F."/>
        </authorList>
    </citation>
    <scope>NUCLEOTIDE SEQUENCE [LARGE SCALE GENOMIC DNA]</scope>
    <source>
        <strain evidence="3">Foug A</strain>
    </source>
</reference>
<organism evidence="2 3">
    <name type="scientific">Scleroderma citrinum Foug A</name>
    <dbReference type="NCBI Taxonomy" id="1036808"/>
    <lineage>
        <taxon>Eukaryota</taxon>
        <taxon>Fungi</taxon>
        <taxon>Dikarya</taxon>
        <taxon>Basidiomycota</taxon>
        <taxon>Agaricomycotina</taxon>
        <taxon>Agaricomycetes</taxon>
        <taxon>Agaricomycetidae</taxon>
        <taxon>Boletales</taxon>
        <taxon>Sclerodermatineae</taxon>
        <taxon>Sclerodermataceae</taxon>
        <taxon>Scleroderma</taxon>
    </lineage>
</organism>
<keyword evidence="3" id="KW-1185">Reference proteome</keyword>
<evidence type="ECO:0000313" key="3">
    <source>
        <dbReference type="Proteomes" id="UP000053989"/>
    </source>
</evidence>
<evidence type="ECO:0000313" key="2">
    <source>
        <dbReference type="EMBL" id="KIM50379.1"/>
    </source>
</evidence>
<protein>
    <submittedName>
        <fullName evidence="2">Uncharacterized protein</fullName>
    </submittedName>
</protein>
<dbReference type="EMBL" id="KN822466">
    <property type="protein sequence ID" value="KIM50379.1"/>
    <property type="molecule type" value="Genomic_DNA"/>
</dbReference>
<accession>A0A0C3D1U8</accession>
<proteinExistence type="predicted"/>
<feature type="region of interest" description="Disordered" evidence="1">
    <location>
        <begin position="91"/>
        <end position="113"/>
    </location>
</feature>
<evidence type="ECO:0000256" key="1">
    <source>
        <dbReference type="SAM" id="MobiDB-lite"/>
    </source>
</evidence>
<gene>
    <name evidence="2" type="ORF">SCLCIDRAFT_1225390</name>
</gene>
<feature type="region of interest" description="Disordered" evidence="1">
    <location>
        <begin position="19"/>
        <end position="48"/>
    </location>
</feature>
<sequence>MSGLQILVCCSYTPWAEDAHERPAKTTEPIPIPHQRDSHISGGNISPRNSWSIGERSSSLLHDVYGCGVATDSDKKLGSLLEREYRTIRLSPSQTRNGPSNCNWEIQESNDNV</sequence>